<evidence type="ECO:0000313" key="1">
    <source>
        <dbReference type="EMBL" id="QKC77896.1"/>
    </source>
</evidence>
<keyword evidence="2" id="KW-1185">Reference proteome</keyword>
<proteinExistence type="predicted"/>
<gene>
    <name evidence="1" type="ORF">EB233_22325</name>
</gene>
<evidence type="ECO:0008006" key="3">
    <source>
        <dbReference type="Google" id="ProtNLM"/>
    </source>
</evidence>
<sequence>MKIVTSSFFTKLAPQFARISIARRAPRADHDVPAVRELAPGPWFRTATVDEYADLYVTQLAALDPRAIVRKIENLAACRSAALLCWERPRDGVFCHRGFVARWLKEELSFDVYEFGLEQEGPGPYHPKLPDGYRLTLQPTLL</sequence>
<protein>
    <recommendedName>
        <fullName evidence="3">DUF488 domain-containing protein</fullName>
    </recommendedName>
</protein>
<reference evidence="1 2" key="1">
    <citation type="submission" date="2018-10" db="EMBL/GenBank/DDBJ databases">
        <authorList>
            <person name="Perry B.J."/>
            <person name="Sullivan J.T."/>
            <person name="Murphy R.J.T."/>
            <person name="Ramsay J.P."/>
            <person name="Ronson C.W."/>
        </authorList>
    </citation>
    <scope>NUCLEOTIDE SEQUENCE [LARGE SCALE GENOMIC DNA]</scope>
    <source>
        <strain evidence="1 2">NZP2014</strain>
    </source>
</reference>
<dbReference type="EMBL" id="CP033361">
    <property type="protein sequence ID" value="QKC77896.1"/>
    <property type="molecule type" value="Genomic_DNA"/>
</dbReference>
<dbReference type="Proteomes" id="UP000503339">
    <property type="component" value="Chromosome"/>
</dbReference>
<dbReference type="RefSeq" id="WP_064992284.1">
    <property type="nucleotide sequence ID" value="NZ_CP033361.1"/>
</dbReference>
<name>A0A6M7UM85_9HYPH</name>
<accession>A0A6M7UM85</accession>
<organism evidence="1 2">
    <name type="scientific">Mesorhizobium erdmanii</name>
    <dbReference type="NCBI Taxonomy" id="1777866"/>
    <lineage>
        <taxon>Bacteria</taxon>
        <taxon>Pseudomonadati</taxon>
        <taxon>Pseudomonadota</taxon>
        <taxon>Alphaproteobacteria</taxon>
        <taxon>Hyphomicrobiales</taxon>
        <taxon>Phyllobacteriaceae</taxon>
        <taxon>Mesorhizobium</taxon>
    </lineage>
</organism>
<dbReference type="KEGG" id="merd:EB233_22325"/>
<evidence type="ECO:0000313" key="2">
    <source>
        <dbReference type="Proteomes" id="UP000503339"/>
    </source>
</evidence>
<dbReference type="AlphaFoldDB" id="A0A6M7UM85"/>